<dbReference type="PANTHER" id="PTHR24372:SF77">
    <property type="entry name" value="G-PROTEIN COUPLED RECEPTORS FAMILY 1 PROFILE DOMAIN-CONTAINING PROTEIN"/>
    <property type="match status" value="1"/>
</dbReference>
<keyword evidence="2" id="KW-0433">Leucine-rich repeat</keyword>
<feature type="transmembrane region" description="Helical" evidence="8">
    <location>
        <begin position="263"/>
        <end position="287"/>
    </location>
</feature>
<evidence type="ECO:0000256" key="2">
    <source>
        <dbReference type="ARBA" id="ARBA00022614"/>
    </source>
</evidence>
<dbReference type="Pfam" id="PF00001">
    <property type="entry name" value="7tm_1"/>
    <property type="match status" value="2"/>
</dbReference>
<evidence type="ECO:0000256" key="5">
    <source>
        <dbReference type="ARBA" id="ARBA00022989"/>
    </source>
</evidence>
<reference evidence="10" key="1">
    <citation type="submission" date="2021-10" db="EMBL/GenBank/DDBJ databases">
        <title>Tropical sea cucumber genome reveals ecological adaptation and Cuvierian tubules defense mechanism.</title>
        <authorList>
            <person name="Chen T."/>
        </authorList>
    </citation>
    <scope>NUCLEOTIDE SEQUENCE</scope>
    <source>
        <strain evidence="10">Nanhai2018</strain>
        <tissue evidence="10">Muscle</tissue>
    </source>
</reference>
<evidence type="ECO:0000256" key="4">
    <source>
        <dbReference type="ARBA" id="ARBA00022737"/>
    </source>
</evidence>
<name>A0A9Q1CE81_HOLLE</name>
<dbReference type="GO" id="GO:0008528">
    <property type="term" value="F:G protein-coupled peptide receptor activity"/>
    <property type="evidence" value="ECO:0007669"/>
    <property type="project" value="TreeGrafter"/>
</dbReference>
<keyword evidence="5 8" id="KW-1133">Transmembrane helix</keyword>
<dbReference type="Proteomes" id="UP001152320">
    <property type="component" value="Chromosome 4"/>
</dbReference>
<feature type="domain" description="G-protein coupled receptors family 1 profile" evidence="9">
    <location>
        <begin position="21"/>
        <end position="318"/>
    </location>
</feature>
<comment type="subcellular location">
    <subcellularLocation>
        <location evidence="1">Membrane</location>
    </subcellularLocation>
</comment>
<dbReference type="InterPro" id="IPR017452">
    <property type="entry name" value="GPCR_Rhodpsn_7TM"/>
</dbReference>
<dbReference type="PANTHER" id="PTHR24372">
    <property type="entry name" value="GLYCOPROTEIN HORMONE RECEPTOR"/>
    <property type="match status" value="1"/>
</dbReference>
<feature type="transmembrane region" description="Helical" evidence="8">
    <location>
        <begin position="6"/>
        <end position="31"/>
    </location>
</feature>
<dbReference type="EMBL" id="JAIZAY010000004">
    <property type="protein sequence ID" value="KAJ8043103.1"/>
    <property type="molecule type" value="Genomic_DNA"/>
</dbReference>
<dbReference type="InterPro" id="IPR000276">
    <property type="entry name" value="GPCR_Rhodpsn"/>
</dbReference>
<dbReference type="Gene3D" id="1.20.1070.10">
    <property type="entry name" value="Rhodopsin 7-helix transmembrane proteins"/>
    <property type="match status" value="1"/>
</dbReference>
<keyword evidence="4" id="KW-0677">Repeat</keyword>
<evidence type="ECO:0000256" key="8">
    <source>
        <dbReference type="SAM" id="Phobius"/>
    </source>
</evidence>
<feature type="transmembrane region" description="Helical" evidence="8">
    <location>
        <begin position="299"/>
        <end position="318"/>
    </location>
</feature>
<evidence type="ECO:0000259" key="9">
    <source>
        <dbReference type="PROSITE" id="PS50262"/>
    </source>
</evidence>
<evidence type="ECO:0000313" key="11">
    <source>
        <dbReference type="Proteomes" id="UP001152320"/>
    </source>
</evidence>
<feature type="transmembrane region" description="Helical" evidence="8">
    <location>
        <begin position="52"/>
        <end position="72"/>
    </location>
</feature>
<dbReference type="GO" id="GO:0007189">
    <property type="term" value="P:adenylate cyclase-activating G protein-coupled receptor signaling pathway"/>
    <property type="evidence" value="ECO:0007669"/>
    <property type="project" value="TreeGrafter"/>
</dbReference>
<keyword evidence="7" id="KW-0297">G-protein coupled receptor</keyword>
<gene>
    <name evidence="10" type="ORF">HOLleu_10058</name>
</gene>
<dbReference type="OrthoDB" id="6022531at2759"/>
<dbReference type="PROSITE" id="PS00237">
    <property type="entry name" value="G_PROTEIN_RECEP_F1_1"/>
    <property type="match status" value="1"/>
</dbReference>
<evidence type="ECO:0000313" key="10">
    <source>
        <dbReference type="EMBL" id="KAJ8043103.1"/>
    </source>
</evidence>
<dbReference type="PRINTS" id="PR00237">
    <property type="entry name" value="GPCRRHODOPSN"/>
</dbReference>
<keyword evidence="3 7" id="KW-0812">Transmembrane</keyword>
<dbReference type="PROSITE" id="PS50262">
    <property type="entry name" value="G_PROTEIN_RECEP_F1_2"/>
    <property type="match status" value="1"/>
</dbReference>
<dbReference type="SUPFAM" id="SSF81321">
    <property type="entry name" value="Family A G protein-coupled receptor-like"/>
    <property type="match status" value="1"/>
</dbReference>
<accession>A0A9Q1CE81</accession>
<feature type="transmembrane region" description="Helical" evidence="8">
    <location>
        <begin position="136"/>
        <end position="158"/>
    </location>
</feature>
<evidence type="ECO:0000256" key="7">
    <source>
        <dbReference type="RuleBase" id="RU000688"/>
    </source>
</evidence>
<keyword evidence="11" id="KW-1185">Reference proteome</keyword>
<organism evidence="10 11">
    <name type="scientific">Holothuria leucospilota</name>
    <name type="common">Black long sea cucumber</name>
    <name type="synonym">Mertensiothuria leucospilota</name>
    <dbReference type="NCBI Taxonomy" id="206669"/>
    <lineage>
        <taxon>Eukaryota</taxon>
        <taxon>Metazoa</taxon>
        <taxon>Echinodermata</taxon>
        <taxon>Eleutherozoa</taxon>
        <taxon>Echinozoa</taxon>
        <taxon>Holothuroidea</taxon>
        <taxon>Aspidochirotacea</taxon>
        <taxon>Aspidochirotida</taxon>
        <taxon>Holothuriidae</taxon>
        <taxon>Holothuria</taxon>
    </lineage>
</organism>
<feature type="transmembrane region" description="Helical" evidence="8">
    <location>
        <begin position="92"/>
        <end position="115"/>
    </location>
</feature>
<keyword evidence="7" id="KW-0807">Transducer</keyword>
<keyword evidence="6 8" id="KW-0472">Membrane</keyword>
<comment type="similarity">
    <text evidence="7">Belongs to the G-protein coupled receptor 1 family.</text>
</comment>
<comment type="caution">
    <text evidence="10">The sequence shown here is derived from an EMBL/GenBank/DDBJ whole genome shotgun (WGS) entry which is preliminary data.</text>
</comment>
<dbReference type="GO" id="GO:0005886">
    <property type="term" value="C:plasma membrane"/>
    <property type="evidence" value="ECO:0007669"/>
    <property type="project" value="TreeGrafter"/>
</dbReference>
<evidence type="ECO:0000256" key="6">
    <source>
        <dbReference type="ARBA" id="ARBA00023136"/>
    </source>
</evidence>
<evidence type="ECO:0000256" key="3">
    <source>
        <dbReference type="ARBA" id="ARBA00022692"/>
    </source>
</evidence>
<dbReference type="AlphaFoldDB" id="A0A9Q1CE81"/>
<proteinExistence type="inferred from homology"/>
<dbReference type="GO" id="GO:0009755">
    <property type="term" value="P:hormone-mediated signaling pathway"/>
    <property type="evidence" value="ECO:0007669"/>
    <property type="project" value="TreeGrafter"/>
</dbReference>
<feature type="transmembrane region" description="Helical" evidence="8">
    <location>
        <begin position="221"/>
        <end position="242"/>
    </location>
</feature>
<sequence>MIPNNFLRVTLWLVCLFSLLTNLLVIAGRVSSKIPAMRNMFTSTINGKQNGFLINLAIADLLTGVYLLIIGISDAVFGKTYFLSALKWREGIWCKGIGFVGFLANIASILTLTFVSIERFFAIVMPFSRVRFRSKLTTTVCVTIWVISGVMAFTPIILSKFVEEIFGFSDICLALPIVSVLELSKYSDVSVSAWGDFGEELELVYHDTEVSRVQWLYSQIVYVYFSSTCVLLIALCYISILKSTIASRQTSGRSADSTNEVNLALKVSLIIGTDLLCWLPVIITGILSQTGTNISTDTYAWFAIFVMPINSAVNPFIYTIHTMMSKKKNEP</sequence>
<keyword evidence="7" id="KW-0675">Receptor</keyword>
<evidence type="ECO:0000256" key="1">
    <source>
        <dbReference type="ARBA" id="ARBA00004370"/>
    </source>
</evidence>
<protein>
    <recommendedName>
        <fullName evidence="9">G-protein coupled receptors family 1 profile domain-containing protein</fullName>
    </recommendedName>
</protein>